<reference evidence="8 9" key="1">
    <citation type="submission" date="2018-06" db="EMBL/GenBank/DDBJ databases">
        <authorList>
            <consortium name="Pathogen Informatics"/>
            <person name="Doyle S."/>
        </authorList>
    </citation>
    <scope>NUCLEOTIDE SEQUENCE [LARGE SCALE GENOMIC DNA]</scope>
    <source>
        <strain evidence="8 9">NCTC13067</strain>
    </source>
</reference>
<name>A0A379E5D3_9BACT</name>
<dbReference type="GO" id="GO:0009279">
    <property type="term" value="C:cell outer membrane"/>
    <property type="evidence" value="ECO:0007669"/>
    <property type="project" value="UniProtKB-SubCell"/>
</dbReference>
<dbReference type="Pfam" id="PF07980">
    <property type="entry name" value="SusD_RagB"/>
    <property type="match status" value="1"/>
</dbReference>
<evidence type="ECO:0000259" key="7">
    <source>
        <dbReference type="Pfam" id="PF07980"/>
    </source>
</evidence>
<dbReference type="InterPro" id="IPR011990">
    <property type="entry name" value="TPR-like_helical_dom_sf"/>
</dbReference>
<comment type="similarity">
    <text evidence="2">Belongs to the SusD family.</text>
</comment>
<evidence type="ECO:0000313" key="9">
    <source>
        <dbReference type="Proteomes" id="UP000255469"/>
    </source>
</evidence>
<dbReference type="Proteomes" id="UP000255469">
    <property type="component" value="Unassembled WGS sequence"/>
</dbReference>
<dbReference type="SUPFAM" id="SSF48452">
    <property type="entry name" value="TPR-like"/>
    <property type="match status" value="1"/>
</dbReference>
<dbReference type="Gene3D" id="1.25.40.390">
    <property type="match status" value="1"/>
</dbReference>
<dbReference type="RefSeq" id="WP_025067145.1">
    <property type="nucleotide sequence ID" value="NZ_CALKRA010000056.1"/>
</dbReference>
<dbReference type="AlphaFoldDB" id="A0A379E5D3"/>
<evidence type="ECO:0000256" key="6">
    <source>
        <dbReference type="SAM" id="SignalP"/>
    </source>
</evidence>
<evidence type="ECO:0000256" key="3">
    <source>
        <dbReference type="ARBA" id="ARBA00022729"/>
    </source>
</evidence>
<dbReference type="PROSITE" id="PS51257">
    <property type="entry name" value="PROKAR_LIPOPROTEIN"/>
    <property type="match status" value="1"/>
</dbReference>
<evidence type="ECO:0000313" key="8">
    <source>
        <dbReference type="EMBL" id="SUB87769.1"/>
    </source>
</evidence>
<evidence type="ECO:0000256" key="1">
    <source>
        <dbReference type="ARBA" id="ARBA00004442"/>
    </source>
</evidence>
<evidence type="ECO:0000256" key="4">
    <source>
        <dbReference type="ARBA" id="ARBA00023136"/>
    </source>
</evidence>
<keyword evidence="5" id="KW-0998">Cell outer membrane</keyword>
<protein>
    <submittedName>
        <fullName evidence="8">SusD family</fullName>
    </submittedName>
</protein>
<evidence type="ECO:0000256" key="2">
    <source>
        <dbReference type="ARBA" id="ARBA00006275"/>
    </source>
</evidence>
<keyword evidence="4" id="KW-0472">Membrane</keyword>
<gene>
    <name evidence="8" type="ORF">NCTC13067_01450</name>
</gene>
<evidence type="ECO:0000256" key="5">
    <source>
        <dbReference type="ARBA" id="ARBA00023237"/>
    </source>
</evidence>
<dbReference type="EMBL" id="UGTM01000001">
    <property type="protein sequence ID" value="SUB87769.1"/>
    <property type="molecule type" value="Genomic_DNA"/>
</dbReference>
<feature type="domain" description="RagB/SusD" evidence="7">
    <location>
        <begin position="425"/>
        <end position="538"/>
    </location>
</feature>
<keyword evidence="3 6" id="KW-0732">Signal</keyword>
<feature type="chain" id="PRO_5016987620" evidence="6">
    <location>
        <begin position="23"/>
        <end position="586"/>
    </location>
</feature>
<organism evidence="8 9">
    <name type="scientific">Prevotella denticola</name>
    <dbReference type="NCBI Taxonomy" id="28129"/>
    <lineage>
        <taxon>Bacteria</taxon>
        <taxon>Pseudomonadati</taxon>
        <taxon>Bacteroidota</taxon>
        <taxon>Bacteroidia</taxon>
        <taxon>Bacteroidales</taxon>
        <taxon>Prevotellaceae</taxon>
        <taxon>Prevotella</taxon>
    </lineage>
</organism>
<feature type="signal peptide" evidence="6">
    <location>
        <begin position="1"/>
        <end position="22"/>
    </location>
</feature>
<dbReference type="InterPro" id="IPR012944">
    <property type="entry name" value="SusD_RagB_dom"/>
</dbReference>
<comment type="subcellular location">
    <subcellularLocation>
        <location evidence="1">Cell outer membrane</location>
    </subcellularLocation>
</comment>
<sequence>MKRRILNYIIPLAMAAMLPGLSGCIDSVDPSSTLTSKQVKDLTSSQQGLLNGIVSYMIKFGSWGDGSLPLNDWGYPCQMFYREILGSDIPVYNSSYSYWPAVENGNDSRYKAYYTYDYYYSLIATCNNVTSVIDPATASPTSKNYLGIALAYRAMAYLDIARQFEFKKTGIASLDDKAEKDKIWGLTVPIVTEKTTKEMQRHNPRAPFYTMYRFILTDLNHSEEYLKDYVRPNKKMPDLSVVYGLKARLWLELATRFDRSPADLNTAVAAEDSTSITYDRLGVRTARECYEKARSYARLASNGYSPVTETEWHDPKKGFNTPNQAWMWCLGYSTREELTYMYYTFTSTVTTETDWGLTRAYGAYRMIGSWLYSQIGQADWRRYSWVDPNAAGTHDGYKQYDSLTIAGHKVPCSLLNEEEWKELPAYVNTKFRPADGNRVDTYAGQFISLPLMRVEEMMFIDMECTAHLDGVAAGVAALNSFVNTYRYTDNSYRPNATTMEEFIKEMMIQKRIEFWGEGITYFDYKRLALQVRRKDNTNYEPIALINSKPGYVCPWMNFFILEYESQKNVACKPNPDTSGSLTVTNQ</sequence>
<proteinExistence type="inferred from homology"/>
<accession>A0A379E5D3</accession>